<comment type="subcellular location">
    <subcellularLocation>
        <location evidence="8">Cell membrane</location>
        <topology evidence="8">Peripheral membrane protein</topology>
    </subcellularLocation>
    <subcellularLocation>
        <location evidence="1">Endomembrane system</location>
        <topology evidence="1">Peripheral membrane protein</topology>
    </subcellularLocation>
</comment>
<dbReference type="CDD" id="cd12152">
    <property type="entry name" value="F1-ATPase_delta"/>
    <property type="match status" value="1"/>
</dbReference>
<sequence length="133" mass="14982">MNEGFKLEIVNPEKSFLSKDGVSEVVVPAFEGDMGILKDHVSIISFLRPGLLRIIDSKSSEETFYVEDGVIEFKNNCLSVLTSNIFDIKKIDKNKIRDILVKAEKEGQNPNISDQAKYLVNHKIEVLKSLTLN</sequence>
<name>E0XZ65_9BACT</name>
<evidence type="ECO:0000313" key="11">
    <source>
        <dbReference type="EMBL" id="ADI19706.1"/>
    </source>
</evidence>
<accession>E0XZ65</accession>
<dbReference type="Pfam" id="PF02823">
    <property type="entry name" value="ATP-synt_DE_N"/>
    <property type="match status" value="1"/>
</dbReference>
<dbReference type="InterPro" id="IPR020546">
    <property type="entry name" value="ATP_synth_F1_dsu/esu_N"/>
</dbReference>
<keyword evidence="6 8" id="KW-0139">CF(1)</keyword>
<keyword evidence="8" id="KW-0375">Hydrogen ion transport</keyword>
<evidence type="ECO:0000256" key="1">
    <source>
        <dbReference type="ARBA" id="ARBA00004184"/>
    </source>
</evidence>
<comment type="subunit">
    <text evidence="8 9">F-type ATPases have 2 components, CF(1) - the catalytic core - and CF(0) - the membrane proton channel. CF(1) has five subunits: alpha(3), beta(3), gamma(1), delta(1), epsilon(1). CF(0) has three main subunits: a, b and c.</text>
</comment>
<dbReference type="GO" id="GO:0012505">
    <property type="term" value="C:endomembrane system"/>
    <property type="evidence" value="ECO:0007669"/>
    <property type="project" value="UniProtKB-SubCell"/>
</dbReference>
<comment type="function">
    <text evidence="8">Produces ATP from ADP in the presence of a proton gradient across the membrane.</text>
</comment>
<organism evidence="11">
    <name type="scientific">uncultured bacterium EB000_36F02</name>
    <dbReference type="NCBI Taxonomy" id="710810"/>
    <lineage>
        <taxon>Bacteria</taxon>
        <taxon>environmental samples</taxon>
    </lineage>
</organism>
<evidence type="ECO:0000256" key="6">
    <source>
        <dbReference type="ARBA" id="ARBA00023196"/>
    </source>
</evidence>
<dbReference type="InterPro" id="IPR036771">
    <property type="entry name" value="ATPsynth_dsu/esu_N"/>
</dbReference>
<evidence type="ECO:0000256" key="4">
    <source>
        <dbReference type="ARBA" id="ARBA00023065"/>
    </source>
</evidence>
<evidence type="ECO:0000256" key="5">
    <source>
        <dbReference type="ARBA" id="ARBA00023136"/>
    </source>
</evidence>
<keyword evidence="8" id="KW-1003">Cell membrane</keyword>
<evidence type="ECO:0000256" key="9">
    <source>
        <dbReference type="RuleBase" id="RU003656"/>
    </source>
</evidence>
<dbReference type="HAMAP" id="MF_00530">
    <property type="entry name" value="ATP_synth_epsil_bac"/>
    <property type="match status" value="1"/>
</dbReference>
<keyword evidence="4 8" id="KW-0406">Ion transport</keyword>
<evidence type="ECO:0000259" key="10">
    <source>
        <dbReference type="Pfam" id="PF02823"/>
    </source>
</evidence>
<evidence type="ECO:0000256" key="8">
    <source>
        <dbReference type="HAMAP-Rule" id="MF_00530"/>
    </source>
</evidence>
<keyword evidence="3 8" id="KW-0813">Transport</keyword>
<proteinExistence type="inferred from homology"/>
<dbReference type="GO" id="GO:0046933">
    <property type="term" value="F:proton-transporting ATP synthase activity, rotational mechanism"/>
    <property type="evidence" value="ECO:0007669"/>
    <property type="project" value="UniProtKB-UniRule"/>
</dbReference>
<dbReference type="GO" id="GO:0045259">
    <property type="term" value="C:proton-transporting ATP synthase complex"/>
    <property type="evidence" value="ECO:0007669"/>
    <property type="project" value="UniProtKB-KW"/>
</dbReference>
<protein>
    <recommendedName>
        <fullName evidence="8">ATP synthase epsilon chain</fullName>
    </recommendedName>
    <alternativeName>
        <fullName evidence="8">ATP synthase F1 sector epsilon subunit</fullName>
    </alternativeName>
    <alternativeName>
        <fullName evidence="8">F-ATPase epsilon subunit</fullName>
    </alternativeName>
</protein>
<dbReference type="PANTHER" id="PTHR13822:SF10">
    <property type="entry name" value="ATP SYNTHASE EPSILON CHAIN, CHLOROPLASTIC"/>
    <property type="match status" value="1"/>
</dbReference>
<evidence type="ECO:0000256" key="2">
    <source>
        <dbReference type="ARBA" id="ARBA00005712"/>
    </source>
</evidence>
<dbReference type="PANTHER" id="PTHR13822">
    <property type="entry name" value="ATP SYNTHASE DELTA/EPSILON CHAIN"/>
    <property type="match status" value="1"/>
</dbReference>
<dbReference type="EMBL" id="GU474931">
    <property type="protein sequence ID" value="ADI19706.1"/>
    <property type="molecule type" value="Genomic_DNA"/>
</dbReference>
<comment type="similarity">
    <text evidence="2 8 9">Belongs to the ATPase epsilon chain family.</text>
</comment>
<dbReference type="SUPFAM" id="SSF51344">
    <property type="entry name" value="Epsilon subunit of F1F0-ATP synthase N-terminal domain"/>
    <property type="match status" value="1"/>
</dbReference>
<reference evidence="11" key="1">
    <citation type="journal article" date="2011" name="Environ. Microbiol.">
        <title>Time-series analyses of Monterey Bay coastal microbial picoplankton using a 'genome proxy' microarray.</title>
        <authorList>
            <person name="Rich V.I."/>
            <person name="Pham V.D."/>
            <person name="Eppley J."/>
            <person name="Shi Y."/>
            <person name="DeLong E.F."/>
        </authorList>
    </citation>
    <scope>NUCLEOTIDE SEQUENCE</scope>
</reference>
<dbReference type="InterPro" id="IPR001469">
    <property type="entry name" value="ATP_synth_F1_dsu/esu"/>
</dbReference>
<gene>
    <name evidence="8" type="primary">atpC</name>
</gene>
<dbReference type="NCBIfam" id="TIGR01216">
    <property type="entry name" value="ATP_synt_epsi"/>
    <property type="match status" value="1"/>
</dbReference>
<keyword evidence="5 8" id="KW-0472">Membrane</keyword>
<feature type="domain" description="ATP synthase F1 complex delta/epsilon subunit N-terminal" evidence="10">
    <location>
        <begin position="5"/>
        <end position="84"/>
    </location>
</feature>
<dbReference type="GO" id="GO:0005886">
    <property type="term" value="C:plasma membrane"/>
    <property type="evidence" value="ECO:0007669"/>
    <property type="project" value="UniProtKB-SubCell"/>
</dbReference>
<dbReference type="Gene3D" id="2.60.15.10">
    <property type="entry name" value="F0F1 ATP synthase delta/epsilon subunit, N-terminal"/>
    <property type="match status" value="1"/>
</dbReference>
<keyword evidence="7 8" id="KW-0066">ATP synthesis</keyword>
<evidence type="ECO:0000256" key="7">
    <source>
        <dbReference type="ARBA" id="ARBA00023310"/>
    </source>
</evidence>
<dbReference type="AlphaFoldDB" id="E0XZ65"/>
<evidence type="ECO:0000256" key="3">
    <source>
        <dbReference type="ARBA" id="ARBA00022448"/>
    </source>
</evidence>
<dbReference type="GO" id="GO:0005524">
    <property type="term" value="F:ATP binding"/>
    <property type="evidence" value="ECO:0007669"/>
    <property type="project" value="UniProtKB-UniRule"/>
</dbReference>